<dbReference type="AlphaFoldDB" id="A0A6A6U448"/>
<dbReference type="Proteomes" id="UP000799302">
    <property type="component" value="Unassembled WGS sequence"/>
</dbReference>
<sequence>MAGKRGCENLTTIGLQPTDELTHLRTILKGDLNSLSTNDSHGKTELPNRGNTPTGELCCARMSGHYCNSEVFSLIDKTRSSMDTQTKNDCLAYLESIDEHFPHSLLCRQCLWFHTPIDPHLTIHDYYIKDFLALFYSLNAPLNPSNFSRFDITASIKRTHHVEGWKSLATSQVSDIYDIRERVYDFFRLLMRTHTLAGLDSSAGCSDRRRLCWKGFEGNGGIGLDWINSQTLDAAIIASDPLASTTFMGTYQTPGPTTFDAKVVDGRLMLRVRREDLVPTSLPEQLPVRLAVCAHTVVILSLASHGAYQGLVDRVGGWSAKMFHLDKGYSCDWCAADWSISSALQLQSGERDEEIRVQTTVWLDFGACGAVMTDEFAAAFWLGRNLKKRVVEDVHAAYSGFGAVKEQAANYGAVKGEAELSLGITIFRDESVRRDWIPLQDLVEKT</sequence>
<keyword evidence="2" id="KW-1185">Reference proteome</keyword>
<organism evidence="1 2">
    <name type="scientific">Microthyrium microscopicum</name>
    <dbReference type="NCBI Taxonomy" id="703497"/>
    <lineage>
        <taxon>Eukaryota</taxon>
        <taxon>Fungi</taxon>
        <taxon>Dikarya</taxon>
        <taxon>Ascomycota</taxon>
        <taxon>Pezizomycotina</taxon>
        <taxon>Dothideomycetes</taxon>
        <taxon>Dothideomycetes incertae sedis</taxon>
        <taxon>Microthyriales</taxon>
        <taxon>Microthyriaceae</taxon>
        <taxon>Microthyrium</taxon>
    </lineage>
</organism>
<reference evidence="1" key="1">
    <citation type="journal article" date="2020" name="Stud. Mycol.">
        <title>101 Dothideomycetes genomes: a test case for predicting lifestyles and emergence of pathogens.</title>
        <authorList>
            <person name="Haridas S."/>
            <person name="Albert R."/>
            <person name="Binder M."/>
            <person name="Bloem J."/>
            <person name="Labutti K."/>
            <person name="Salamov A."/>
            <person name="Andreopoulos B."/>
            <person name="Baker S."/>
            <person name="Barry K."/>
            <person name="Bills G."/>
            <person name="Bluhm B."/>
            <person name="Cannon C."/>
            <person name="Castanera R."/>
            <person name="Culley D."/>
            <person name="Daum C."/>
            <person name="Ezra D."/>
            <person name="Gonzalez J."/>
            <person name="Henrissat B."/>
            <person name="Kuo A."/>
            <person name="Liang C."/>
            <person name="Lipzen A."/>
            <person name="Lutzoni F."/>
            <person name="Magnuson J."/>
            <person name="Mondo S."/>
            <person name="Nolan M."/>
            <person name="Ohm R."/>
            <person name="Pangilinan J."/>
            <person name="Park H.-J."/>
            <person name="Ramirez L."/>
            <person name="Alfaro M."/>
            <person name="Sun H."/>
            <person name="Tritt A."/>
            <person name="Yoshinaga Y."/>
            <person name="Zwiers L.-H."/>
            <person name="Turgeon B."/>
            <person name="Goodwin S."/>
            <person name="Spatafora J."/>
            <person name="Crous P."/>
            <person name="Grigoriev I."/>
        </authorList>
    </citation>
    <scope>NUCLEOTIDE SEQUENCE</scope>
    <source>
        <strain evidence="1">CBS 115976</strain>
    </source>
</reference>
<dbReference type="EMBL" id="MU004240">
    <property type="protein sequence ID" value="KAF2665724.1"/>
    <property type="molecule type" value="Genomic_DNA"/>
</dbReference>
<proteinExistence type="predicted"/>
<evidence type="ECO:0000313" key="1">
    <source>
        <dbReference type="EMBL" id="KAF2665724.1"/>
    </source>
</evidence>
<name>A0A6A6U448_9PEZI</name>
<protein>
    <submittedName>
        <fullName evidence="1">Uncharacterized protein</fullName>
    </submittedName>
</protein>
<evidence type="ECO:0000313" key="2">
    <source>
        <dbReference type="Proteomes" id="UP000799302"/>
    </source>
</evidence>
<gene>
    <name evidence="1" type="ORF">BT63DRAFT_417262</name>
</gene>
<accession>A0A6A6U448</accession>